<dbReference type="HAMAP" id="MF_00006">
    <property type="entry name" value="Arg_succ_lyase"/>
    <property type="match status" value="1"/>
</dbReference>
<dbReference type="GO" id="GO:0005829">
    <property type="term" value="C:cytosol"/>
    <property type="evidence" value="ECO:0007669"/>
    <property type="project" value="TreeGrafter"/>
</dbReference>
<dbReference type="InterPro" id="IPR022761">
    <property type="entry name" value="Fumarate_lyase_N"/>
</dbReference>
<dbReference type="Pfam" id="PF14698">
    <property type="entry name" value="ASL_C2"/>
    <property type="match status" value="1"/>
</dbReference>
<dbReference type="FunFam" id="1.20.200.10:FF:000015">
    <property type="entry name" value="argininosuccinate lyase isoform X2"/>
    <property type="match status" value="1"/>
</dbReference>
<dbReference type="EMBL" id="UINC01004120">
    <property type="protein sequence ID" value="SVA11951.1"/>
    <property type="molecule type" value="Genomic_DNA"/>
</dbReference>
<proteinExistence type="inferred from homology"/>
<reference evidence="3" key="1">
    <citation type="submission" date="2018-05" db="EMBL/GenBank/DDBJ databases">
        <authorList>
            <person name="Lanie J.A."/>
            <person name="Ng W.-L."/>
            <person name="Kazmierczak K.M."/>
            <person name="Andrzejewski T.M."/>
            <person name="Davidsen T.M."/>
            <person name="Wayne K.J."/>
            <person name="Tettelin H."/>
            <person name="Glass J.I."/>
            <person name="Rusch D."/>
            <person name="Podicherti R."/>
            <person name="Tsui H.-C.T."/>
            <person name="Winkler M.E."/>
        </authorList>
    </citation>
    <scope>NUCLEOTIDE SEQUENCE</scope>
</reference>
<dbReference type="AlphaFoldDB" id="A0A381T8V0"/>
<dbReference type="InterPro" id="IPR000362">
    <property type="entry name" value="Fumarate_lyase_fam"/>
</dbReference>
<dbReference type="InterPro" id="IPR008948">
    <property type="entry name" value="L-Aspartase-like"/>
</dbReference>
<evidence type="ECO:0000259" key="1">
    <source>
        <dbReference type="Pfam" id="PF00206"/>
    </source>
</evidence>
<dbReference type="FunFam" id="1.10.275.10:FF:000002">
    <property type="entry name" value="Argininosuccinate lyase"/>
    <property type="match status" value="1"/>
</dbReference>
<dbReference type="Gene3D" id="1.10.40.30">
    <property type="entry name" value="Fumarase/aspartase (C-terminal domain)"/>
    <property type="match status" value="1"/>
</dbReference>
<dbReference type="Gene3D" id="1.20.200.10">
    <property type="entry name" value="Fumarase/aspartase (Central domain)"/>
    <property type="match status" value="1"/>
</dbReference>
<evidence type="ECO:0008006" key="4">
    <source>
        <dbReference type="Google" id="ProtNLM"/>
    </source>
</evidence>
<dbReference type="InterPro" id="IPR029419">
    <property type="entry name" value="Arg_succ_lyase_C"/>
</dbReference>
<dbReference type="PANTHER" id="PTHR43814">
    <property type="entry name" value="ARGININOSUCCINATE LYASE"/>
    <property type="match status" value="1"/>
</dbReference>
<dbReference type="PRINTS" id="PR00149">
    <property type="entry name" value="FUMRATELYASE"/>
</dbReference>
<dbReference type="GO" id="GO:0004056">
    <property type="term" value="F:argininosuccinate lyase activity"/>
    <property type="evidence" value="ECO:0007669"/>
    <property type="project" value="InterPro"/>
</dbReference>
<dbReference type="InterPro" id="IPR024083">
    <property type="entry name" value="Fumarase/histidase_N"/>
</dbReference>
<dbReference type="CDD" id="cd01359">
    <property type="entry name" value="Argininosuccinate_lyase"/>
    <property type="match status" value="1"/>
</dbReference>
<dbReference type="Pfam" id="PF00206">
    <property type="entry name" value="Lyase_1"/>
    <property type="match status" value="1"/>
</dbReference>
<dbReference type="Gene3D" id="1.10.275.10">
    <property type="entry name" value="Fumarase/aspartase (N-terminal domain)"/>
    <property type="match status" value="1"/>
</dbReference>
<gene>
    <name evidence="3" type="ORF">METZ01_LOCUS64805</name>
</gene>
<dbReference type="InterPro" id="IPR009049">
    <property type="entry name" value="Argininosuccinate_lyase"/>
</dbReference>
<dbReference type="PANTHER" id="PTHR43814:SF1">
    <property type="entry name" value="ARGININOSUCCINATE LYASE"/>
    <property type="match status" value="1"/>
</dbReference>
<feature type="domain" description="Fumarate lyase N-terminal" evidence="1">
    <location>
        <begin position="12"/>
        <end position="304"/>
    </location>
</feature>
<protein>
    <recommendedName>
        <fullName evidence="4">Fumarate lyase N-terminal domain-containing protein</fullName>
    </recommendedName>
</protein>
<name>A0A381T8V0_9ZZZZ</name>
<dbReference type="SUPFAM" id="SSF48557">
    <property type="entry name" value="L-aspartase-like"/>
    <property type="match status" value="1"/>
</dbReference>
<feature type="domain" description="Argininosuccinate lyase C-terminal" evidence="2">
    <location>
        <begin position="368"/>
        <end position="437"/>
    </location>
</feature>
<dbReference type="NCBIfam" id="TIGR00838">
    <property type="entry name" value="argH"/>
    <property type="match status" value="1"/>
</dbReference>
<dbReference type="GO" id="GO:0042450">
    <property type="term" value="P:L-arginine biosynthetic process via ornithine"/>
    <property type="evidence" value="ECO:0007669"/>
    <property type="project" value="InterPro"/>
</dbReference>
<dbReference type="PRINTS" id="PR00145">
    <property type="entry name" value="ARGSUCLYASE"/>
</dbReference>
<accession>A0A381T8V0</accession>
<evidence type="ECO:0000313" key="3">
    <source>
        <dbReference type="EMBL" id="SVA11951.1"/>
    </source>
</evidence>
<evidence type="ECO:0000259" key="2">
    <source>
        <dbReference type="Pfam" id="PF14698"/>
    </source>
</evidence>
<sequence>MSRKKTNKIRKRFKKASSLTFQKINSSIEFDKFLYQEDIEGSIAHASMLASQKIISIQENKKIATGLKKILREIKTNNFKFDPNLEDIHMNIENRLEELIGDVAGKLHTARSRNDQVVTDLKLWMKKDNELISKKIKELKLNLIKTAERNVSNIMPGLTHFQTAQPISIGHYFMSYYEMFNRDFERFKEAKKRIDENPLGACALAGTSFNINRNKTSKLLGFKRITRNSIDSVSDRDFVIDFLSNASTCAVHLSRIAEEITLLSSDLIQFFKINDQVMSSSSIMPQKKNPDATELIRAKAAIVISNLTAMLNLIKSLPLSYSKDLQEDKKLVTSTSETMHLCLDCIIEVLKGFKTNKKNIDLALKKSYANATELADWLVQNLDYSFRDAHTLTAKIVNFAEKKRLNLNKLKISDYQSFDKKINKNLYNFINIKNSVNNKKSYGGTNILEVKKMIALAKMEIRK</sequence>
<organism evidence="3">
    <name type="scientific">marine metagenome</name>
    <dbReference type="NCBI Taxonomy" id="408172"/>
    <lineage>
        <taxon>unclassified sequences</taxon>
        <taxon>metagenomes</taxon>
        <taxon>ecological metagenomes</taxon>
    </lineage>
</organism>